<protein>
    <submittedName>
        <fullName evidence="8">ABC transporter permease</fullName>
    </submittedName>
</protein>
<evidence type="ECO:0000256" key="6">
    <source>
        <dbReference type="PIRNR" id="PIRNR018968"/>
    </source>
</evidence>
<proteinExistence type="inferred from homology"/>
<feature type="transmembrane region" description="Helical" evidence="6">
    <location>
        <begin position="286"/>
        <end position="311"/>
    </location>
</feature>
<feature type="transmembrane region" description="Helical" evidence="6">
    <location>
        <begin position="601"/>
        <end position="623"/>
    </location>
</feature>
<keyword evidence="6" id="KW-0813">Transport</keyword>
<sequence>MNSLLYAKLAKTNLSKNRQNILPYWLSCIGTVIMFYIMSTLSLSEGLKKMMGEATIQIVMQFGVYIIGLFAVIFLIYSNSFLAKRRKKEFGLFQILGMEKKHLAKILFFESLYLWILSVGGGILLGILCYKLLFLVLLKLTRFQGTIHFTFHWKAAGNTVVLFAVIFLINYLKSLHQIHAAQPIELLHGEQEGEREPKTKLLTAWIGLICLGLGYYMALTCQKPMEALGKFFGAVLLVMAGTYCLFSAGSIALLKLLKSNKRYYYQTRHFTSISGMLYRMKQNAMGLANICILSNGVLLVISTTSCLWFGMQEIIQTRFPHQIAVEVNDTLMSANGDGTALTKEEISSVREQINNYLEEQQVSKRFERDATYWLAVAENKENWVGLTQELKGFEDGRSMIEFMEASEYERMTGKSTDLKPGQVLVFTRKEEPYKYDTIQFGDTISCEVKHTENTQEDMVETTNVMYDTRIIVFADEEEAQAAYVAMTGRTPAGYSWKYQIDLIGDTKLETRIGQEIEKLVNQAQCDGYVEVRENNKASLYQMYGSIMFLGIFVGTLFLMGAVMIIYYKQISEGFDDRKRFQIMQKVGMSRQEVRQTIRSQVVTVFFLPLVVAILHTVVAFPVTRQLMTMMNFPDSGIFLVATAVTIVAFAIVYLIVYTITAKAYYKIVE</sequence>
<comment type="similarity">
    <text evidence="6">Belongs to the ABC-4 integral membrane protein family.</text>
</comment>
<feature type="transmembrane region" description="Helical" evidence="6">
    <location>
        <begin position="542"/>
        <end position="567"/>
    </location>
</feature>
<evidence type="ECO:0000256" key="2">
    <source>
        <dbReference type="ARBA" id="ARBA00022475"/>
    </source>
</evidence>
<feature type="transmembrane region" description="Helical" evidence="6">
    <location>
        <begin position="58"/>
        <end position="78"/>
    </location>
</feature>
<dbReference type="InterPro" id="IPR052536">
    <property type="entry name" value="ABC-4_Integral_Memb_Prot"/>
</dbReference>
<organism evidence="8 9">
    <name type="scientific">Oliverpabstia intestinalis</name>
    <dbReference type="NCBI Taxonomy" id="2606633"/>
    <lineage>
        <taxon>Bacteria</taxon>
        <taxon>Bacillati</taxon>
        <taxon>Bacillota</taxon>
        <taxon>Clostridia</taxon>
        <taxon>Lachnospirales</taxon>
        <taxon>Lachnospiraceae</taxon>
        <taxon>Oliverpabstia</taxon>
    </lineage>
</organism>
<evidence type="ECO:0000259" key="7">
    <source>
        <dbReference type="Pfam" id="PF02687"/>
    </source>
</evidence>
<gene>
    <name evidence="8" type="ORF">FYJ57_10920</name>
</gene>
<feature type="transmembrane region" description="Helical" evidence="6">
    <location>
        <begin position="201"/>
        <end position="219"/>
    </location>
</feature>
<dbReference type="RefSeq" id="WP_154432657.1">
    <property type="nucleotide sequence ID" value="NZ_VUMS01000020.1"/>
</dbReference>
<evidence type="ECO:0000256" key="4">
    <source>
        <dbReference type="ARBA" id="ARBA00022989"/>
    </source>
</evidence>
<feature type="transmembrane region" description="Helical" evidence="6">
    <location>
        <begin position="21"/>
        <end position="38"/>
    </location>
</feature>
<accession>A0A7X2P492</accession>
<keyword evidence="9" id="KW-1185">Reference proteome</keyword>
<dbReference type="GO" id="GO:0005886">
    <property type="term" value="C:plasma membrane"/>
    <property type="evidence" value="ECO:0007669"/>
    <property type="project" value="UniProtKB-SubCell"/>
</dbReference>
<feature type="transmembrane region" description="Helical" evidence="6">
    <location>
        <begin position="112"/>
        <end position="133"/>
    </location>
</feature>
<keyword evidence="2 6" id="KW-1003">Cell membrane</keyword>
<dbReference type="PANTHER" id="PTHR46795:SF3">
    <property type="entry name" value="ABC TRANSPORTER PERMEASE"/>
    <property type="match status" value="1"/>
</dbReference>
<keyword evidence="5 6" id="KW-0472">Membrane</keyword>
<dbReference type="AlphaFoldDB" id="A0A7X2P492"/>
<reference evidence="8 9" key="1">
    <citation type="submission" date="2019-08" db="EMBL/GenBank/DDBJ databases">
        <title>In-depth cultivation of the pig gut microbiome towards novel bacterial diversity and tailored functional studies.</title>
        <authorList>
            <person name="Wylensek D."/>
            <person name="Hitch T.C.A."/>
            <person name="Clavel T."/>
        </authorList>
    </citation>
    <scope>NUCLEOTIDE SEQUENCE [LARGE SCALE GENOMIC DNA]</scope>
    <source>
        <strain evidence="8 9">BSM-380-WT-5A</strain>
    </source>
</reference>
<evidence type="ECO:0000256" key="5">
    <source>
        <dbReference type="ARBA" id="ARBA00023136"/>
    </source>
</evidence>
<feature type="transmembrane region" description="Helical" evidence="6">
    <location>
        <begin position="635"/>
        <end position="656"/>
    </location>
</feature>
<feature type="transmembrane region" description="Helical" evidence="6">
    <location>
        <begin position="153"/>
        <end position="172"/>
    </location>
</feature>
<dbReference type="InterPro" id="IPR027022">
    <property type="entry name" value="ABC_permease_BceB-typ"/>
</dbReference>
<keyword evidence="3 6" id="KW-0812">Transmembrane</keyword>
<dbReference type="InterPro" id="IPR003838">
    <property type="entry name" value="ABC3_permease_C"/>
</dbReference>
<comment type="caution">
    <text evidence="8">The sequence shown here is derived from an EMBL/GenBank/DDBJ whole genome shotgun (WGS) entry which is preliminary data.</text>
</comment>
<dbReference type="Pfam" id="PF02687">
    <property type="entry name" value="FtsX"/>
    <property type="match status" value="1"/>
</dbReference>
<dbReference type="Proteomes" id="UP000440513">
    <property type="component" value="Unassembled WGS sequence"/>
</dbReference>
<name>A0A7X2P492_9FIRM</name>
<evidence type="ECO:0000256" key="1">
    <source>
        <dbReference type="ARBA" id="ARBA00004651"/>
    </source>
</evidence>
<keyword evidence="4 6" id="KW-1133">Transmembrane helix</keyword>
<dbReference type="EMBL" id="VUMS01000020">
    <property type="protein sequence ID" value="MST67215.1"/>
    <property type="molecule type" value="Genomic_DNA"/>
</dbReference>
<evidence type="ECO:0000313" key="9">
    <source>
        <dbReference type="Proteomes" id="UP000440513"/>
    </source>
</evidence>
<comment type="subcellular location">
    <subcellularLocation>
        <location evidence="1 6">Cell membrane</location>
        <topology evidence="1 6">Multi-pass membrane protein</topology>
    </subcellularLocation>
</comment>
<dbReference type="PANTHER" id="PTHR46795">
    <property type="entry name" value="ABC TRANSPORTER PERMEASE-RELATED-RELATED"/>
    <property type="match status" value="1"/>
</dbReference>
<evidence type="ECO:0000256" key="3">
    <source>
        <dbReference type="ARBA" id="ARBA00022692"/>
    </source>
</evidence>
<feature type="transmembrane region" description="Helical" evidence="6">
    <location>
        <begin position="231"/>
        <end position="254"/>
    </location>
</feature>
<dbReference type="GO" id="GO:0055085">
    <property type="term" value="P:transmembrane transport"/>
    <property type="evidence" value="ECO:0007669"/>
    <property type="project" value="UniProtKB-UniRule"/>
</dbReference>
<dbReference type="PIRSF" id="PIRSF018968">
    <property type="entry name" value="ABC_permease_BceB"/>
    <property type="match status" value="1"/>
</dbReference>
<evidence type="ECO:0000313" key="8">
    <source>
        <dbReference type="EMBL" id="MST67215.1"/>
    </source>
</evidence>
<feature type="domain" description="ABC3 transporter permease C-terminal" evidence="7">
    <location>
        <begin position="64"/>
        <end position="169"/>
    </location>
</feature>